<dbReference type="InterPro" id="IPR008581">
    <property type="entry name" value="DUF863_pln"/>
</dbReference>
<dbReference type="PANTHER" id="PTHR33167:SF70">
    <property type="entry name" value="DUF3741 DOMAIN-CONTAINING PROTEIN"/>
    <property type="match status" value="1"/>
</dbReference>
<evidence type="ECO:0000313" key="3">
    <source>
        <dbReference type="Proteomes" id="UP001370490"/>
    </source>
</evidence>
<proteinExistence type="predicted"/>
<comment type="caution">
    <text evidence="2">The sequence shown here is derived from an EMBL/GenBank/DDBJ whole genome shotgun (WGS) entry which is preliminary data.</text>
</comment>
<dbReference type="Pfam" id="PF05904">
    <property type="entry name" value="DUF863"/>
    <property type="match status" value="1"/>
</dbReference>
<organism evidence="2 3">
    <name type="scientific">Dillenia turbinata</name>
    <dbReference type="NCBI Taxonomy" id="194707"/>
    <lineage>
        <taxon>Eukaryota</taxon>
        <taxon>Viridiplantae</taxon>
        <taxon>Streptophyta</taxon>
        <taxon>Embryophyta</taxon>
        <taxon>Tracheophyta</taxon>
        <taxon>Spermatophyta</taxon>
        <taxon>Magnoliopsida</taxon>
        <taxon>eudicotyledons</taxon>
        <taxon>Gunneridae</taxon>
        <taxon>Pentapetalae</taxon>
        <taxon>Dilleniales</taxon>
        <taxon>Dilleniaceae</taxon>
        <taxon>Dillenia</taxon>
    </lineage>
</organism>
<reference evidence="2 3" key="1">
    <citation type="submission" date="2023-12" db="EMBL/GenBank/DDBJ databases">
        <title>A high-quality genome assembly for Dillenia turbinata (Dilleniales).</title>
        <authorList>
            <person name="Chanderbali A."/>
        </authorList>
    </citation>
    <scope>NUCLEOTIDE SEQUENCE [LARGE SCALE GENOMIC DNA]</scope>
    <source>
        <strain evidence="2">LSX21</strain>
        <tissue evidence="2">Leaf</tissue>
    </source>
</reference>
<name>A0AAN8VF43_9MAGN</name>
<feature type="region of interest" description="Disordered" evidence="1">
    <location>
        <begin position="579"/>
        <end position="611"/>
    </location>
</feature>
<protein>
    <submittedName>
        <fullName evidence="2">Uncharacterized protein</fullName>
    </submittedName>
</protein>
<evidence type="ECO:0000313" key="2">
    <source>
        <dbReference type="EMBL" id="KAK6928147.1"/>
    </source>
</evidence>
<accession>A0AAN8VF43</accession>
<keyword evidence="3" id="KW-1185">Reference proteome</keyword>
<dbReference type="Proteomes" id="UP001370490">
    <property type="component" value="Unassembled WGS sequence"/>
</dbReference>
<dbReference type="EMBL" id="JBAMMX010000014">
    <property type="protein sequence ID" value="KAK6928147.1"/>
    <property type="molecule type" value="Genomic_DNA"/>
</dbReference>
<dbReference type="AlphaFoldDB" id="A0AAN8VF43"/>
<feature type="region of interest" description="Disordered" evidence="1">
    <location>
        <begin position="344"/>
        <end position="364"/>
    </location>
</feature>
<feature type="compositionally biased region" description="Polar residues" evidence="1">
    <location>
        <begin position="596"/>
        <end position="605"/>
    </location>
</feature>
<sequence length="1001" mass="111735">LIAEMVTEVQCKAYLPGYYSTKDLNDENRWPLYYEERALGNGEYYDMLFRRPTIDSYLGDNKAQLRQTILKHELIFRQQLHELHRLYKRQRDLMYEIRLKELKSHRTPADPSPSLFSSCIPSEHTRNMCHSSEWPLINTGPSRPSPSRTENTLSPLSYIEGKSIQSTPISAPNGISLKDHESFEFKCNKLKRRLFDLELPAEKYINHEGEMLERVSGASGVEIYPLNKNCKLTSSNVVDLSCQDGALESRLRSRTGNCLGDLNKPVEVDEASASDSVEIIGNNTSSEDVLGRELSVNSSSGFQCLEKGFSQNFLKGDNESTFPNYHILENERKKKERIYCGFESAPTGGNGRSLPGGSSREDPFTLSRSLQVDPRREHKPLPFVLPELMKSEPQGKRKLFGVEISERGCDQPLVVSHVSSSQCGVAQYDAANGELSSVSCWRERLSSSMQDLSPVKANICLDTEASSSKGSVTITKNTEFTGELINGKPNFQADVSSQSGICCGFKSGSRERQSNGYVNGFSEKVLTSEQFGQHSPMKCSKGLDCDNVKSAKNLNSEAIQQGGLPWLRAKIPCNAQYPDHLNLDPSHQFPKKTDKGNSSSQSFQDTKAAKSLDGDEHLITQLSDGPRNMKILGFPIFDESRLSKGMIPSNSLVNSHSLASGTVGYLKAESGHDHQSLESEVKTKVDAPRVEKRVDYFDLNACIMEEEPPPKPFSSRDIFKVQPTIDLEAPVVLETGDEFVGSQLERAFELSQSKLEEPDEGQARAAAEAIVAISASHSHLPSDVLGAPDGDIDTLHWFADVLCSYGDDLVSPDRTGSMGEDKDDGCNLEEFIIEEFDYFEFMTLRLKEKKVEECCYNSEVLENNLVEESAPTRRPRKGQTRRGRMRKDFQRDILPGIITLSRHDVTEDLLMFEGLMCNSGYSWQSSMTLRKAAKNEGGRGRRRLNASDPSPAIPAVCALPIQQQVPRELPLEEKSLTGWGKRTRRLPRQRCSNGNLLTPLK</sequence>
<evidence type="ECO:0000256" key="1">
    <source>
        <dbReference type="SAM" id="MobiDB-lite"/>
    </source>
</evidence>
<feature type="non-terminal residue" evidence="2">
    <location>
        <position position="1"/>
    </location>
</feature>
<dbReference type="PANTHER" id="PTHR33167">
    <property type="entry name" value="TRANSCRIPTION FACTOR, PUTATIVE (DUF863)-RELATED"/>
    <property type="match status" value="1"/>
</dbReference>
<gene>
    <name evidence="2" type="ORF">RJ641_006738</name>
</gene>